<proteinExistence type="predicted"/>
<dbReference type="GO" id="GO:0008270">
    <property type="term" value="F:zinc ion binding"/>
    <property type="evidence" value="ECO:0007669"/>
    <property type="project" value="UniProtKB-KW"/>
</dbReference>
<evidence type="ECO:0000256" key="2">
    <source>
        <dbReference type="ARBA" id="ARBA00022771"/>
    </source>
</evidence>
<organism evidence="6 7">
    <name type="scientific">Baudoinia panamericana (strain UAMH 10762)</name>
    <name type="common">Angels' share fungus</name>
    <name type="synonym">Baudoinia compniacensis (strain UAMH 10762)</name>
    <dbReference type="NCBI Taxonomy" id="717646"/>
    <lineage>
        <taxon>Eukaryota</taxon>
        <taxon>Fungi</taxon>
        <taxon>Dikarya</taxon>
        <taxon>Ascomycota</taxon>
        <taxon>Pezizomycotina</taxon>
        <taxon>Dothideomycetes</taxon>
        <taxon>Dothideomycetidae</taxon>
        <taxon>Mycosphaerellales</taxon>
        <taxon>Teratosphaeriaceae</taxon>
        <taxon>Baudoinia</taxon>
    </lineage>
</organism>
<dbReference type="STRING" id="717646.M2MUF4"/>
<dbReference type="CDD" id="cd02249">
    <property type="entry name" value="ZZ"/>
    <property type="match status" value="1"/>
</dbReference>
<dbReference type="EMBL" id="KB445550">
    <property type="protein sequence ID" value="EMD00547.1"/>
    <property type="molecule type" value="Genomic_DNA"/>
</dbReference>
<dbReference type="InterPro" id="IPR043145">
    <property type="entry name" value="Znf_ZZ_sf"/>
</dbReference>
<gene>
    <name evidence="6" type="ORF">BAUCODRAFT_118304</name>
</gene>
<protein>
    <recommendedName>
        <fullName evidence="5">ZZ-type domain-containing protein</fullName>
    </recommendedName>
</protein>
<evidence type="ECO:0000313" key="6">
    <source>
        <dbReference type="EMBL" id="EMD00547.1"/>
    </source>
</evidence>
<dbReference type="Pfam" id="PF00569">
    <property type="entry name" value="ZZ"/>
    <property type="match status" value="1"/>
</dbReference>
<dbReference type="SUPFAM" id="SSF57850">
    <property type="entry name" value="RING/U-box"/>
    <property type="match status" value="1"/>
</dbReference>
<dbReference type="OrthoDB" id="5386682at2759"/>
<evidence type="ECO:0000259" key="5">
    <source>
        <dbReference type="PROSITE" id="PS50135"/>
    </source>
</evidence>
<evidence type="ECO:0000256" key="4">
    <source>
        <dbReference type="PROSITE-ProRule" id="PRU00228"/>
    </source>
</evidence>
<sequence length="637" mass="70736">MPRQRWETDAGFLRPTSDTFPPLAFIPAYVALSAFNDQLCLNPRDKLYGLLGVIEADIRASILPEYTLPTTETYRSAFKACIKSLQTHYHSRIGTHEIKAFGLIAARLHLAFGPDEKDISSIRKETVTDERLLRWVEQRPLGAACPSNGECPLPAMAHECAVHRQGLEEFRAMWTEILGACESSKALEDRLELVPDFPEPEFDSADLPFRYRHNERDTRFAYGVYKHKLATSGFLRETELLGLRNDHLLTSHDICFCLTFTTVICEWADESPILGRAQGPYGSYYVDLASDSKPCLKVHDALPHPHEASCDNCRKRIVAVRWRCIDCADFDLCHQCYKSSAASHPDTHSLEPIYHAASITDGSVGLAEQLMLHFRRIAYRPTQELIDPLLSDPDQAAAVTGPQQLVGGLMFPGCPRKEVDPPYWTGNLNSTQATAAPGVPHVRCMGLRLKQTDPLDAPPNPIPAGYRYYGQSLVEVLAAFRDQVLAEFGKDTLLMPLTSSWPVMHRVPTETALLKAQFPPPYDSGTHIADQKAIHNIRGTSGTGVSGRFLDLVFPLSMAENDKPLPPVLFLVTATAEQLDGFGRGTNEPNSATKLAAVEERWTTLDAGFFCLGRGVNDVLMLENTYASLDATTRNRA</sequence>
<accession>M2MUF4</accession>
<keyword evidence="2 4" id="KW-0863">Zinc-finger</keyword>
<name>M2MUF4_BAUPA</name>
<dbReference type="Gene3D" id="3.30.60.90">
    <property type="match status" value="1"/>
</dbReference>
<evidence type="ECO:0000256" key="1">
    <source>
        <dbReference type="ARBA" id="ARBA00022723"/>
    </source>
</evidence>
<dbReference type="KEGG" id="bcom:BAUCODRAFT_118304"/>
<dbReference type="GeneID" id="19107314"/>
<dbReference type="RefSeq" id="XP_007671731.1">
    <property type="nucleotide sequence ID" value="XM_007673541.1"/>
</dbReference>
<dbReference type="PROSITE" id="PS01357">
    <property type="entry name" value="ZF_ZZ_1"/>
    <property type="match status" value="1"/>
</dbReference>
<keyword evidence="1" id="KW-0479">Metal-binding</keyword>
<keyword evidence="7" id="KW-1185">Reference proteome</keyword>
<dbReference type="InterPro" id="IPR000433">
    <property type="entry name" value="Znf_ZZ"/>
</dbReference>
<dbReference type="SMART" id="SM00291">
    <property type="entry name" value="ZnF_ZZ"/>
    <property type="match status" value="1"/>
</dbReference>
<reference evidence="6 7" key="1">
    <citation type="journal article" date="2012" name="PLoS Pathog.">
        <title>Diverse lifestyles and strategies of plant pathogenesis encoded in the genomes of eighteen Dothideomycetes fungi.</title>
        <authorList>
            <person name="Ohm R.A."/>
            <person name="Feau N."/>
            <person name="Henrissat B."/>
            <person name="Schoch C.L."/>
            <person name="Horwitz B.A."/>
            <person name="Barry K.W."/>
            <person name="Condon B.J."/>
            <person name="Copeland A.C."/>
            <person name="Dhillon B."/>
            <person name="Glaser F."/>
            <person name="Hesse C.N."/>
            <person name="Kosti I."/>
            <person name="LaButti K."/>
            <person name="Lindquist E.A."/>
            <person name="Lucas S."/>
            <person name="Salamov A.A."/>
            <person name="Bradshaw R.E."/>
            <person name="Ciuffetti L."/>
            <person name="Hamelin R.C."/>
            <person name="Kema G.H.J."/>
            <person name="Lawrence C."/>
            <person name="Scott J.A."/>
            <person name="Spatafora J.W."/>
            <person name="Turgeon B.G."/>
            <person name="de Wit P.J.G.M."/>
            <person name="Zhong S."/>
            <person name="Goodwin S.B."/>
            <person name="Grigoriev I.V."/>
        </authorList>
    </citation>
    <scope>NUCLEOTIDE SEQUENCE [LARGE SCALE GENOMIC DNA]</scope>
    <source>
        <strain evidence="6 7">UAMH 10762</strain>
    </source>
</reference>
<dbReference type="Proteomes" id="UP000011761">
    <property type="component" value="Unassembled WGS sequence"/>
</dbReference>
<keyword evidence="3" id="KW-0862">Zinc</keyword>
<evidence type="ECO:0000256" key="3">
    <source>
        <dbReference type="ARBA" id="ARBA00022833"/>
    </source>
</evidence>
<dbReference type="HOGENOM" id="CLU_429577_0_0_1"/>
<evidence type="ECO:0000313" key="7">
    <source>
        <dbReference type="Proteomes" id="UP000011761"/>
    </source>
</evidence>
<feature type="domain" description="ZZ-type" evidence="5">
    <location>
        <begin position="305"/>
        <end position="358"/>
    </location>
</feature>
<dbReference type="AlphaFoldDB" id="M2MUF4"/>
<dbReference type="PROSITE" id="PS50135">
    <property type="entry name" value="ZF_ZZ_2"/>
    <property type="match status" value="1"/>
</dbReference>